<comment type="caution">
    <text evidence="4">The sequence shown here is derived from an EMBL/GenBank/DDBJ whole genome shotgun (WGS) entry which is preliminary data.</text>
</comment>
<gene>
    <name evidence="4" type="ORF">G7Y89_g11085</name>
</gene>
<dbReference type="EMBL" id="JAAMPI010001033">
    <property type="protein sequence ID" value="KAF4627068.1"/>
    <property type="molecule type" value="Genomic_DNA"/>
</dbReference>
<keyword evidence="3" id="KW-0812">Transmembrane</keyword>
<evidence type="ECO:0000256" key="2">
    <source>
        <dbReference type="ARBA" id="ARBA00035112"/>
    </source>
</evidence>
<keyword evidence="5" id="KW-1185">Reference proteome</keyword>
<organism evidence="4 5">
    <name type="scientific">Cudoniella acicularis</name>
    <dbReference type="NCBI Taxonomy" id="354080"/>
    <lineage>
        <taxon>Eukaryota</taxon>
        <taxon>Fungi</taxon>
        <taxon>Dikarya</taxon>
        <taxon>Ascomycota</taxon>
        <taxon>Pezizomycotina</taxon>
        <taxon>Leotiomycetes</taxon>
        <taxon>Helotiales</taxon>
        <taxon>Tricladiaceae</taxon>
        <taxon>Cudoniella</taxon>
    </lineage>
</organism>
<keyword evidence="3" id="KW-1133">Transmembrane helix</keyword>
<name>A0A8H4RCK6_9HELO</name>
<dbReference type="GO" id="GO:0043386">
    <property type="term" value="P:mycotoxin biosynthetic process"/>
    <property type="evidence" value="ECO:0007669"/>
    <property type="project" value="InterPro"/>
</dbReference>
<evidence type="ECO:0008006" key="6">
    <source>
        <dbReference type="Google" id="ProtNLM"/>
    </source>
</evidence>
<comment type="similarity">
    <text evidence="2">Belongs to the ustYa family.</text>
</comment>
<dbReference type="Proteomes" id="UP000566819">
    <property type="component" value="Unassembled WGS sequence"/>
</dbReference>
<evidence type="ECO:0000256" key="1">
    <source>
        <dbReference type="ARBA" id="ARBA00004685"/>
    </source>
</evidence>
<feature type="transmembrane region" description="Helical" evidence="3">
    <location>
        <begin position="47"/>
        <end position="65"/>
    </location>
</feature>
<evidence type="ECO:0000256" key="3">
    <source>
        <dbReference type="SAM" id="Phobius"/>
    </source>
</evidence>
<dbReference type="AlphaFoldDB" id="A0A8H4RCK6"/>
<proteinExistence type="inferred from homology"/>
<evidence type="ECO:0000313" key="4">
    <source>
        <dbReference type="EMBL" id="KAF4627068.1"/>
    </source>
</evidence>
<protein>
    <recommendedName>
        <fullName evidence="6">Tat pathway signal sequence</fullName>
    </recommendedName>
</protein>
<dbReference type="PANTHER" id="PTHR33365:SF4">
    <property type="entry name" value="CYCLOCHLOROTINE BIOSYNTHESIS PROTEIN O"/>
    <property type="match status" value="1"/>
</dbReference>
<keyword evidence="3" id="KW-0472">Membrane</keyword>
<dbReference type="OrthoDB" id="3687641at2759"/>
<dbReference type="Pfam" id="PF11807">
    <property type="entry name" value="UstYa"/>
    <property type="match status" value="1"/>
</dbReference>
<accession>A0A8H4RCK6</accession>
<reference evidence="4 5" key="1">
    <citation type="submission" date="2020-03" db="EMBL/GenBank/DDBJ databases">
        <title>Draft Genome Sequence of Cudoniella acicularis.</title>
        <authorList>
            <person name="Buettner E."/>
            <person name="Kellner H."/>
        </authorList>
    </citation>
    <scope>NUCLEOTIDE SEQUENCE [LARGE SCALE GENOMIC DNA]</scope>
    <source>
        <strain evidence="4 5">DSM 108380</strain>
    </source>
</reference>
<sequence>MAYSGDTPSASYEKLLPESDDMENADYQPPNHPNQINCYTVLPRWSIIHAVIIIIYILVFVGIISRTSSNGPGEKELLYSPARGAIAYETVTFHNELTNHNRFRGKPRPDLDAAWEEILVNTNVRVTADDLKKMNRNSVQLSDGSGEYMAGLDVHHQLHCLKMVYRALHPEYYHLPKAHMEEHIEHCLDSIRQFLMCKADISIVTYDWLDNHRRPFPNFNVQHECRSFEAIDAWAGERRLNIFDNSSLVHPEFGLSYPLDSKGEWMHGGPGAADPLDGKIITPPMEG</sequence>
<dbReference type="PANTHER" id="PTHR33365">
    <property type="entry name" value="YALI0B05434P"/>
    <property type="match status" value="1"/>
</dbReference>
<comment type="pathway">
    <text evidence="1">Mycotoxin biosynthesis.</text>
</comment>
<evidence type="ECO:0000313" key="5">
    <source>
        <dbReference type="Proteomes" id="UP000566819"/>
    </source>
</evidence>
<dbReference type="InterPro" id="IPR021765">
    <property type="entry name" value="UstYa-like"/>
</dbReference>